<dbReference type="AlphaFoldDB" id="D4L2R5"/>
<dbReference type="KEGG" id="rix:RO1_36550"/>
<sequence length="32" mass="4067">MFDRNPEMERNLCFRIFLFSERYVKVYQTGIY</sequence>
<organism evidence="1 2">
    <name type="scientific">Roseburia intestinalis XB6B4</name>
    <dbReference type="NCBI Taxonomy" id="718255"/>
    <lineage>
        <taxon>Bacteria</taxon>
        <taxon>Bacillati</taxon>
        <taxon>Bacillota</taxon>
        <taxon>Clostridia</taxon>
        <taxon>Lachnospirales</taxon>
        <taxon>Lachnospiraceae</taxon>
        <taxon>Roseburia</taxon>
    </lineage>
</organism>
<dbReference type="HOGENOM" id="CLU_3391146_0_0_9"/>
<accession>D4L2R5</accession>
<proteinExistence type="predicted"/>
<dbReference type="EMBL" id="FP929050">
    <property type="protein sequence ID" value="CBL13905.1"/>
    <property type="molecule type" value="Genomic_DNA"/>
</dbReference>
<reference evidence="1 2" key="2">
    <citation type="submission" date="2010-03" db="EMBL/GenBank/DDBJ databases">
        <authorList>
            <person name="Pajon A."/>
        </authorList>
    </citation>
    <scope>NUCLEOTIDE SEQUENCE [LARGE SCALE GENOMIC DNA]</scope>
    <source>
        <strain evidence="1 2">XB6B4</strain>
    </source>
</reference>
<name>D4L2R5_9FIRM</name>
<dbReference type="Proteomes" id="UP000008953">
    <property type="component" value="Chromosome"/>
</dbReference>
<reference evidence="1 2" key="1">
    <citation type="submission" date="2010-03" db="EMBL/GenBank/DDBJ databases">
        <title>The genome sequence of Roseburia intestinalis XB6B4.</title>
        <authorList>
            <consortium name="metaHIT consortium -- http://www.metahit.eu/"/>
            <person name="Pajon A."/>
            <person name="Turner K."/>
            <person name="Parkhill J."/>
            <person name="Bernalier A."/>
        </authorList>
    </citation>
    <scope>NUCLEOTIDE SEQUENCE [LARGE SCALE GENOMIC DNA]</scope>
    <source>
        <strain evidence="1 2">XB6B4</strain>
    </source>
</reference>
<evidence type="ECO:0000313" key="2">
    <source>
        <dbReference type="Proteomes" id="UP000008953"/>
    </source>
</evidence>
<gene>
    <name evidence="1" type="ORF">RO1_36550</name>
</gene>
<evidence type="ECO:0000313" key="1">
    <source>
        <dbReference type="EMBL" id="CBL13905.1"/>
    </source>
</evidence>
<protein>
    <submittedName>
        <fullName evidence="1">Uncharacterized protein</fullName>
    </submittedName>
</protein>